<gene>
    <name evidence="1" type="ORF">OF897_21500</name>
</gene>
<evidence type="ECO:0000313" key="1">
    <source>
        <dbReference type="EMBL" id="MCX8526493.1"/>
    </source>
</evidence>
<accession>A0ABT3XXX9</accession>
<dbReference type="Proteomes" id="UP001073122">
    <property type="component" value="Unassembled WGS sequence"/>
</dbReference>
<evidence type="ECO:0000313" key="2">
    <source>
        <dbReference type="Proteomes" id="UP001073122"/>
    </source>
</evidence>
<reference evidence="1" key="1">
    <citation type="submission" date="2022-10" db="EMBL/GenBank/DDBJ databases">
        <title>Chryseobacterium sp. nov., a novel bacterial species.</title>
        <authorList>
            <person name="Cao Y."/>
        </authorList>
    </citation>
    <scope>NUCLEOTIDE SEQUENCE</scope>
    <source>
        <strain evidence="1">CCTCC AB2015118</strain>
    </source>
</reference>
<protein>
    <submittedName>
        <fullName evidence="1">Uncharacterized protein</fullName>
    </submittedName>
</protein>
<organism evidence="1 2">
    <name type="scientific">Chryseobacterium formosus</name>
    <dbReference type="NCBI Taxonomy" id="1537363"/>
    <lineage>
        <taxon>Bacteria</taxon>
        <taxon>Pseudomonadati</taxon>
        <taxon>Bacteroidota</taxon>
        <taxon>Flavobacteriia</taxon>
        <taxon>Flavobacteriales</taxon>
        <taxon>Weeksellaceae</taxon>
        <taxon>Chryseobacterium group</taxon>
        <taxon>Chryseobacterium</taxon>
    </lineage>
</organism>
<keyword evidence="2" id="KW-1185">Reference proteome</keyword>
<proteinExistence type="predicted"/>
<dbReference type="EMBL" id="JAOVZW010000054">
    <property type="protein sequence ID" value="MCX8526493.1"/>
    <property type="molecule type" value="Genomic_DNA"/>
</dbReference>
<sequence>MNNYICYLKGVKQDKLIINLLAKIFRCNKETITDLLENETTQIKFENRVLDNVSEFQTELNVYIDGDIKTVFLNNLLFGIEISKHLGEEVIVNSNFNDPYQWILIKNDLFFLVDEIDNDTYGISIKESSKTKMSYKDLIRDSS</sequence>
<dbReference type="RefSeq" id="WP_267267714.1">
    <property type="nucleotide sequence ID" value="NZ_JAOVZW010000054.1"/>
</dbReference>
<name>A0ABT3XXX9_9FLAO</name>
<comment type="caution">
    <text evidence="1">The sequence shown here is derived from an EMBL/GenBank/DDBJ whole genome shotgun (WGS) entry which is preliminary data.</text>
</comment>